<proteinExistence type="predicted"/>
<dbReference type="Proteomes" id="UP000796880">
    <property type="component" value="Unassembled WGS sequence"/>
</dbReference>
<name>A0A8K0HKN6_9ROSA</name>
<gene>
    <name evidence="1" type="ORF">FNV43_RR05010</name>
</gene>
<evidence type="ECO:0000313" key="2">
    <source>
        <dbReference type="Proteomes" id="UP000796880"/>
    </source>
</evidence>
<dbReference type="EMBL" id="VOIH02000002">
    <property type="protein sequence ID" value="KAF3454562.1"/>
    <property type="molecule type" value="Genomic_DNA"/>
</dbReference>
<comment type="caution">
    <text evidence="1">The sequence shown here is derived from an EMBL/GenBank/DDBJ whole genome shotgun (WGS) entry which is preliminary data.</text>
</comment>
<accession>A0A8K0HKN6</accession>
<protein>
    <submittedName>
        <fullName evidence="1">Uncharacterized protein</fullName>
    </submittedName>
</protein>
<keyword evidence="2" id="KW-1185">Reference proteome</keyword>
<evidence type="ECO:0000313" key="1">
    <source>
        <dbReference type="EMBL" id="KAF3454562.1"/>
    </source>
</evidence>
<sequence>MAQIALVVPLLLSRSLVFPDEFKLLVRIDCLMIWEQEPDMAQTSLKPTEKTNHSFHIIKARDFETDIVSINWDIVSIERDKVANKLAKMGYELQEQEFTRSYQSISLERSRDMPVRSFLADAEYLPTRRSGLVNGGFPVVSPSMTPDIDLCLVQGGFPVVCFSTDDPRYRSLMQKQQGDSMLACRIQ</sequence>
<reference evidence="1" key="1">
    <citation type="submission" date="2020-03" db="EMBL/GenBank/DDBJ databases">
        <title>A high-quality chromosome-level genome assembly of a woody plant with both climbing and erect habits, Rhamnella rubrinervis.</title>
        <authorList>
            <person name="Lu Z."/>
            <person name="Yang Y."/>
            <person name="Zhu X."/>
            <person name="Sun Y."/>
        </authorList>
    </citation>
    <scope>NUCLEOTIDE SEQUENCE</scope>
    <source>
        <strain evidence="1">BYM</strain>
        <tissue evidence="1">Leaf</tissue>
    </source>
</reference>
<organism evidence="1 2">
    <name type="scientific">Rhamnella rubrinervis</name>
    <dbReference type="NCBI Taxonomy" id="2594499"/>
    <lineage>
        <taxon>Eukaryota</taxon>
        <taxon>Viridiplantae</taxon>
        <taxon>Streptophyta</taxon>
        <taxon>Embryophyta</taxon>
        <taxon>Tracheophyta</taxon>
        <taxon>Spermatophyta</taxon>
        <taxon>Magnoliopsida</taxon>
        <taxon>eudicotyledons</taxon>
        <taxon>Gunneridae</taxon>
        <taxon>Pentapetalae</taxon>
        <taxon>rosids</taxon>
        <taxon>fabids</taxon>
        <taxon>Rosales</taxon>
        <taxon>Rhamnaceae</taxon>
        <taxon>rhamnoid group</taxon>
        <taxon>Rhamneae</taxon>
        <taxon>Rhamnella</taxon>
    </lineage>
</organism>
<dbReference type="AlphaFoldDB" id="A0A8K0HKN6"/>